<keyword evidence="1" id="KW-0812">Transmembrane</keyword>
<dbReference type="EMBL" id="BAAABU010000001">
    <property type="protein sequence ID" value="GAA0207463.1"/>
    <property type="molecule type" value="Genomic_DNA"/>
</dbReference>
<organism evidence="2 3">
    <name type="scientific">Saccharothrix mutabilis subsp. mutabilis</name>
    <dbReference type="NCBI Taxonomy" id="66855"/>
    <lineage>
        <taxon>Bacteria</taxon>
        <taxon>Bacillati</taxon>
        <taxon>Actinomycetota</taxon>
        <taxon>Actinomycetes</taxon>
        <taxon>Pseudonocardiales</taxon>
        <taxon>Pseudonocardiaceae</taxon>
        <taxon>Saccharothrix</taxon>
    </lineage>
</organism>
<feature type="transmembrane region" description="Helical" evidence="1">
    <location>
        <begin position="30"/>
        <end position="52"/>
    </location>
</feature>
<feature type="transmembrane region" description="Helical" evidence="1">
    <location>
        <begin position="64"/>
        <end position="83"/>
    </location>
</feature>
<reference evidence="2 3" key="1">
    <citation type="journal article" date="2019" name="Int. J. Syst. Evol. Microbiol.">
        <title>The Global Catalogue of Microorganisms (GCM) 10K type strain sequencing project: providing services to taxonomists for standard genome sequencing and annotation.</title>
        <authorList>
            <consortium name="The Broad Institute Genomics Platform"/>
            <consortium name="The Broad Institute Genome Sequencing Center for Infectious Disease"/>
            <person name="Wu L."/>
            <person name="Ma J."/>
        </authorList>
    </citation>
    <scope>NUCLEOTIDE SEQUENCE [LARGE SCALE GENOMIC DNA]</scope>
    <source>
        <strain evidence="2 3">JCM 3380</strain>
    </source>
</reference>
<evidence type="ECO:0000313" key="3">
    <source>
        <dbReference type="Proteomes" id="UP001500416"/>
    </source>
</evidence>
<evidence type="ECO:0008006" key="4">
    <source>
        <dbReference type="Google" id="ProtNLM"/>
    </source>
</evidence>
<evidence type="ECO:0000313" key="2">
    <source>
        <dbReference type="EMBL" id="GAA0207463.1"/>
    </source>
</evidence>
<gene>
    <name evidence="2" type="ORF">GCM10010492_01270</name>
</gene>
<dbReference type="Proteomes" id="UP001500416">
    <property type="component" value="Unassembled WGS sequence"/>
</dbReference>
<evidence type="ECO:0000256" key="1">
    <source>
        <dbReference type="SAM" id="Phobius"/>
    </source>
</evidence>
<name>A0ABN0SZD8_9PSEU</name>
<sequence length="91" mass="9282">MEILAGAVVGVVANLLVGGRPRKRGPVWPAVLANTALGALGAGLSWVVLAFITGEKPEFGFDPGSLFAAVVGAVVLLLLCRLIHGRPAKTP</sequence>
<comment type="caution">
    <text evidence="2">The sequence shown here is derived from an EMBL/GenBank/DDBJ whole genome shotgun (WGS) entry which is preliminary data.</text>
</comment>
<proteinExistence type="predicted"/>
<accession>A0ABN0SZD8</accession>
<keyword evidence="3" id="KW-1185">Reference proteome</keyword>
<keyword evidence="1" id="KW-0472">Membrane</keyword>
<keyword evidence="1" id="KW-1133">Transmembrane helix</keyword>
<dbReference type="RefSeq" id="WP_343931550.1">
    <property type="nucleotide sequence ID" value="NZ_BAAABU010000001.1"/>
</dbReference>
<protein>
    <recommendedName>
        <fullName evidence="4">GlsB/YeaQ/YmgE family stress response membrane protein</fullName>
    </recommendedName>
</protein>